<dbReference type="PANTHER" id="PTHR48228">
    <property type="entry name" value="SUCCINYL-COA--D-CITRAMALATE COA-TRANSFERASE"/>
    <property type="match status" value="1"/>
</dbReference>
<proteinExistence type="predicted"/>
<dbReference type="SUPFAM" id="SSF89796">
    <property type="entry name" value="CoA-transferase family III (CaiB/BaiF)"/>
    <property type="match status" value="1"/>
</dbReference>
<evidence type="ECO:0008006" key="3">
    <source>
        <dbReference type="Google" id="ProtNLM"/>
    </source>
</evidence>
<dbReference type="EMBL" id="AP027734">
    <property type="protein sequence ID" value="BDZ53386.1"/>
    <property type="molecule type" value="Genomic_DNA"/>
</dbReference>
<reference evidence="2" key="1">
    <citation type="journal article" date="2019" name="Int. J. Syst. Evol. Microbiol.">
        <title>The Global Catalogue of Microorganisms (GCM) 10K type strain sequencing project: providing services to taxonomists for standard genome sequencing and annotation.</title>
        <authorList>
            <consortium name="The Broad Institute Genomics Platform"/>
            <consortium name="The Broad Institute Genome Sequencing Center for Infectious Disease"/>
            <person name="Wu L."/>
            <person name="Ma J."/>
        </authorList>
    </citation>
    <scope>NUCLEOTIDE SEQUENCE [LARGE SCALE GENOMIC DNA]</scope>
    <source>
        <strain evidence="2">NBRC 109019</strain>
    </source>
</reference>
<dbReference type="PANTHER" id="PTHR48228:SF4">
    <property type="entry name" value="BLR3030 PROTEIN"/>
    <property type="match status" value="1"/>
</dbReference>
<dbReference type="InterPro" id="IPR023606">
    <property type="entry name" value="CoA-Trfase_III_dom_1_sf"/>
</dbReference>
<accession>A0ABM8GY06</accession>
<dbReference type="InterPro" id="IPR050509">
    <property type="entry name" value="CoA-transferase_III"/>
</dbReference>
<evidence type="ECO:0000313" key="1">
    <source>
        <dbReference type="EMBL" id="BDZ53386.1"/>
    </source>
</evidence>
<dbReference type="Proteomes" id="UP001321477">
    <property type="component" value="Chromosome"/>
</dbReference>
<dbReference type="Gene3D" id="3.40.50.10540">
    <property type="entry name" value="Crotonobetainyl-coa:carnitine coa-transferase, domain 1"/>
    <property type="match status" value="1"/>
</dbReference>
<sequence length="239" mass="24967">MATRTLALLGAEVLRIDPPEPAELGWQHLEGGPGKRSALLDLGREADAARLRALLEGADVVVLGYRPAALGRLGLDPDDLTARYQGLVVAQLSAWGTEGAARERGGFDSLVQAQSGIALVEGGPDAPGALPAQALDHATGYLLAASVTTALEHRAVRGGSWIARMSLRRTAAELLGMPRGLATARRGLDDARRSALAMTLVGEAGSQRLAVPAIASPMGPVRWRAPARPWGADRAEWAS</sequence>
<dbReference type="Pfam" id="PF02515">
    <property type="entry name" value="CoA_transf_3"/>
    <property type="match status" value="1"/>
</dbReference>
<protein>
    <recommendedName>
        <fullName evidence="3">CoA-transferase family III</fullName>
    </recommendedName>
</protein>
<organism evidence="1 2">
    <name type="scientific">Agromyces marinus</name>
    <dbReference type="NCBI Taxonomy" id="1389020"/>
    <lineage>
        <taxon>Bacteria</taxon>
        <taxon>Bacillati</taxon>
        <taxon>Actinomycetota</taxon>
        <taxon>Actinomycetes</taxon>
        <taxon>Micrococcales</taxon>
        <taxon>Microbacteriaceae</taxon>
        <taxon>Agromyces</taxon>
    </lineage>
</organism>
<name>A0ABM8GY06_9MICO</name>
<evidence type="ECO:0000313" key="2">
    <source>
        <dbReference type="Proteomes" id="UP001321477"/>
    </source>
</evidence>
<gene>
    <name evidence="1" type="ORF">GCM10025870_04590</name>
</gene>
<keyword evidence="2" id="KW-1185">Reference proteome</keyword>
<dbReference type="InterPro" id="IPR003673">
    <property type="entry name" value="CoA-Trfase_fam_III"/>
</dbReference>